<feature type="binding site" evidence="2">
    <location>
        <begin position="194"/>
        <end position="196"/>
    </location>
    <ligand>
        <name>substrate</name>
    </ligand>
</feature>
<reference evidence="3 4" key="1">
    <citation type="submission" date="2019-03" db="EMBL/GenBank/DDBJ databases">
        <title>Metabolic potential of uncultured bacteria and archaea associated with petroleum seepage in deep-sea sediments.</title>
        <authorList>
            <person name="Dong X."/>
            <person name="Hubert C."/>
        </authorList>
    </citation>
    <scope>NUCLEOTIDE SEQUENCE [LARGE SCALE GENOMIC DNA]</scope>
    <source>
        <strain evidence="3">E29_bin52</strain>
    </source>
</reference>
<feature type="binding site" evidence="2">
    <location>
        <position position="188"/>
    </location>
    <ligand>
        <name>substrate</name>
    </ligand>
</feature>
<dbReference type="PANTHER" id="PTHR10291:SF0">
    <property type="entry name" value="DEHYDRODOLICHYL DIPHOSPHATE SYNTHASE 2"/>
    <property type="match status" value="1"/>
</dbReference>
<keyword evidence="2" id="KW-0460">Magnesium</keyword>
<dbReference type="FunFam" id="3.40.1180.10:FF:000001">
    <property type="entry name" value="(2E,6E)-farnesyl-diphosphate-specific ditrans,polycis-undecaprenyl-diphosphate synthase"/>
    <property type="match status" value="1"/>
</dbReference>
<sequence>MKKVDLSRDRIPQHVAIIMDGNGRWAREKGLPRNEGHRVGIDKIREMLQMCLDLGIRFLTIYAFSCQNWKRPREEVRFLMKKFETYLDNEVRDLQKKGIRLRVIGRREELPRNLQKKIEKTMRITQNNDRVQLNLAINYGGQEEIVDAAKKIAGEIKKGTLVSGQIDVNLFRKYLYTEGQPYPDLLIRTSGEQRISNFLLWQIAYTELWITQVLWPDFGKEEFIKAITDYARRKRRFGGLEEE</sequence>
<feature type="binding site" evidence="2">
    <location>
        <position position="33"/>
    </location>
    <ligand>
        <name>substrate</name>
    </ligand>
</feature>
<gene>
    <name evidence="3" type="ORF">E3J48_06230</name>
</gene>
<accession>A0A523W1G9</accession>
<evidence type="ECO:0000313" key="4">
    <source>
        <dbReference type="Proteomes" id="UP000319130"/>
    </source>
</evidence>
<name>A0A523W1G9_UNCAE</name>
<organism evidence="3 4">
    <name type="scientific">Aerophobetes bacterium</name>
    <dbReference type="NCBI Taxonomy" id="2030807"/>
    <lineage>
        <taxon>Bacteria</taxon>
        <taxon>Candidatus Aerophobota</taxon>
    </lineage>
</organism>
<dbReference type="InterPro" id="IPR018520">
    <property type="entry name" value="UPP_synth-like_CS"/>
</dbReference>
<comment type="cofactor">
    <cofactor evidence="2">
        <name>Mg(2+)</name>
        <dbReference type="ChEBI" id="CHEBI:18420"/>
    </cofactor>
    <text evidence="2">Binds 2 magnesium ions per subunit.</text>
</comment>
<feature type="active site" description="Proton acceptor" evidence="2">
    <location>
        <position position="68"/>
    </location>
</feature>
<proteinExistence type="inferred from homology"/>
<comment type="function">
    <text evidence="2">Catalyzes the condensation of isopentenyl diphosphate (IPP) with allylic pyrophosphates generating different type of terpenoids.</text>
</comment>
<comment type="caution">
    <text evidence="3">The sequence shown here is derived from an EMBL/GenBank/DDBJ whole genome shotgun (WGS) entry which is preliminary data.</text>
</comment>
<dbReference type="Proteomes" id="UP000319130">
    <property type="component" value="Unassembled WGS sequence"/>
</dbReference>
<comment type="caution">
    <text evidence="2">Lacks conserved residue(s) required for the propagation of feature annotation.</text>
</comment>
<evidence type="ECO:0000313" key="3">
    <source>
        <dbReference type="EMBL" id="TET60842.1"/>
    </source>
</evidence>
<feature type="binding site" evidence="2">
    <location>
        <position position="37"/>
    </location>
    <ligand>
        <name>substrate</name>
    </ligand>
</feature>
<feature type="binding site" evidence="2">
    <location>
        <position position="71"/>
    </location>
    <ligand>
        <name>substrate</name>
    </ligand>
</feature>
<feature type="active site" evidence="2">
    <location>
        <position position="20"/>
    </location>
</feature>
<dbReference type="HAMAP" id="MF_01139">
    <property type="entry name" value="ISPT"/>
    <property type="match status" value="1"/>
</dbReference>
<keyword evidence="1 2" id="KW-0808">Transferase</keyword>
<dbReference type="SUPFAM" id="SSF64005">
    <property type="entry name" value="Undecaprenyl diphosphate synthase"/>
    <property type="match status" value="1"/>
</dbReference>
<dbReference type="CDD" id="cd00475">
    <property type="entry name" value="Cis_IPPS"/>
    <property type="match status" value="1"/>
</dbReference>
<feature type="binding site" evidence="2">
    <location>
        <position position="20"/>
    </location>
    <ligand>
        <name>Mg(2+)</name>
        <dbReference type="ChEBI" id="CHEBI:18420"/>
    </ligand>
</feature>
<feature type="binding site" evidence="2">
    <location>
        <position position="207"/>
    </location>
    <ligand>
        <name>Mg(2+)</name>
        <dbReference type="ChEBI" id="CHEBI:18420"/>
    </ligand>
</feature>
<dbReference type="InterPro" id="IPR001441">
    <property type="entry name" value="UPP_synth-like"/>
</dbReference>
<protein>
    <recommendedName>
        <fullName evidence="2">Isoprenyl transferase</fullName>
        <ecNumber evidence="2">2.5.1.-</ecNumber>
    </recommendedName>
</protein>
<dbReference type="NCBIfam" id="NF011405">
    <property type="entry name" value="PRK14830.1"/>
    <property type="match status" value="1"/>
</dbReference>
<evidence type="ECO:0000256" key="1">
    <source>
        <dbReference type="ARBA" id="ARBA00022679"/>
    </source>
</evidence>
<dbReference type="GO" id="GO:0045547">
    <property type="term" value="F:ditrans,polycis-polyprenyl diphosphate synthase [(2E,6E)-farnesyl diphosphate specific] activity"/>
    <property type="evidence" value="ECO:0007669"/>
    <property type="project" value="TreeGrafter"/>
</dbReference>
<feature type="binding site" evidence="2">
    <location>
        <position position="69"/>
    </location>
    <ligand>
        <name>substrate</name>
    </ligand>
</feature>
<comment type="similarity">
    <text evidence="2">Belongs to the UPP synthase family.</text>
</comment>
<feature type="binding site" evidence="2">
    <location>
        <position position="25"/>
    </location>
    <ligand>
        <name>substrate</name>
    </ligand>
</feature>
<comment type="subunit">
    <text evidence="2">Homodimer.</text>
</comment>
<dbReference type="NCBIfam" id="TIGR00055">
    <property type="entry name" value="uppS"/>
    <property type="match status" value="1"/>
</dbReference>
<dbReference type="PANTHER" id="PTHR10291">
    <property type="entry name" value="DEHYDRODOLICHYL DIPHOSPHATE SYNTHASE FAMILY MEMBER"/>
    <property type="match status" value="1"/>
</dbReference>
<dbReference type="GO" id="GO:0016094">
    <property type="term" value="P:polyprenol biosynthetic process"/>
    <property type="evidence" value="ECO:0007669"/>
    <property type="project" value="TreeGrafter"/>
</dbReference>
<dbReference type="EC" id="2.5.1.-" evidence="2"/>
<dbReference type="Pfam" id="PF01255">
    <property type="entry name" value="Prenyltransf"/>
    <property type="match status" value="1"/>
</dbReference>
<evidence type="ECO:0000256" key="2">
    <source>
        <dbReference type="HAMAP-Rule" id="MF_01139"/>
    </source>
</evidence>
<dbReference type="PROSITE" id="PS01066">
    <property type="entry name" value="UPP_SYNTHASE"/>
    <property type="match status" value="1"/>
</dbReference>
<dbReference type="GO" id="GO:0000287">
    <property type="term" value="F:magnesium ion binding"/>
    <property type="evidence" value="ECO:0007669"/>
    <property type="project" value="UniProtKB-UniRule"/>
</dbReference>
<dbReference type="EMBL" id="SOIZ01000280">
    <property type="protein sequence ID" value="TET60842.1"/>
    <property type="molecule type" value="Genomic_DNA"/>
</dbReference>
<dbReference type="InterPro" id="IPR036424">
    <property type="entry name" value="UPP_synth-like_sf"/>
</dbReference>
<dbReference type="Gene3D" id="3.40.1180.10">
    <property type="entry name" value="Decaprenyl diphosphate synthase-like"/>
    <property type="match status" value="1"/>
</dbReference>
<keyword evidence="2" id="KW-0479">Metal-binding</keyword>
<dbReference type="AlphaFoldDB" id="A0A523W1G9"/>
<feature type="binding site" evidence="2">
    <location>
        <begin position="21"/>
        <end position="24"/>
    </location>
    <ligand>
        <name>substrate</name>
    </ligand>
</feature>